<organism evidence="8 9">
    <name type="scientific">Schizosaccharomyces osmophilus</name>
    <dbReference type="NCBI Taxonomy" id="2545709"/>
    <lineage>
        <taxon>Eukaryota</taxon>
        <taxon>Fungi</taxon>
        <taxon>Dikarya</taxon>
        <taxon>Ascomycota</taxon>
        <taxon>Taphrinomycotina</taxon>
        <taxon>Schizosaccharomycetes</taxon>
        <taxon>Schizosaccharomycetales</taxon>
        <taxon>Schizosaccharomycetaceae</taxon>
        <taxon>Schizosaccharomyces</taxon>
    </lineage>
</organism>
<feature type="compositionally biased region" description="Basic and acidic residues" evidence="7">
    <location>
        <begin position="125"/>
        <end position="153"/>
    </location>
</feature>
<evidence type="ECO:0000313" key="9">
    <source>
        <dbReference type="Proteomes" id="UP001212411"/>
    </source>
</evidence>
<sequence length="173" mass="19948">MDFSNVELLDAKRSIFCLLIENYFTSIYNLLVMNFYHIPQPEVCCSGRTCLSPTSRIDKMAKKQSVRSRNFRRSDPAEDDRIGKVSNAEEKPQSVKEKVAKEIATIALRSGNSGENGINKKKRQTKDVNRNRKEKLEAAMKAQAREERLETKVSKAQKKHEKLKERRKGDDEE</sequence>
<dbReference type="AlphaFoldDB" id="A0AAE9WG17"/>
<feature type="compositionally biased region" description="Basic and acidic residues" evidence="7">
    <location>
        <begin position="162"/>
        <end position="173"/>
    </location>
</feature>
<feature type="compositionally biased region" description="Basic and acidic residues" evidence="7">
    <location>
        <begin position="72"/>
        <end position="96"/>
    </location>
</feature>
<feature type="region of interest" description="Disordered" evidence="7">
    <location>
        <begin position="110"/>
        <end position="173"/>
    </location>
</feature>
<comment type="subcellular location">
    <subcellularLocation>
        <location evidence="2">Cytoplasm</location>
    </subcellularLocation>
    <subcellularLocation>
        <location evidence="1">Nucleus</location>
    </subcellularLocation>
</comment>
<dbReference type="GO" id="GO:0005737">
    <property type="term" value="C:cytoplasm"/>
    <property type="evidence" value="ECO:0007669"/>
    <property type="project" value="UniProtKB-SubCell"/>
</dbReference>
<keyword evidence="6" id="KW-0539">Nucleus</keyword>
<proteinExistence type="predicted"/>
<evidence type="ECO:0000256" key="5">
    <source>
        <dbReference type="ARBA" id="ARBA00022517"/>
    </source>
</evidence>
<feature type="compositionally biased region" description="Basic residues" evidence="7">
    <location>
        <begin position="62"/>
        <end position="71"/>
    </location>
</feature>
<dbReference type="GeneID" id="80877981"/>
<dbReference type="GO" id="GO:0042254">
    <property type="term" value="P:ribosome biogenesis"/>
    <property type="evidence" value="ECO:0007669"/>
    <property type="project" value="UniProtKB-KW"/>
</dbReference>
<feature type="region of interest" description="Disordered" evidence="7">
    <location>
        <begin position="61"/>
        <end position="96"/>
    </location>
</feature>
<name>A0AAE9WG17_9SCHI</name>
<evidence type="ECO:0000256" key="2">
    <source>
        <dbReference type="ARBA" id="ARBA00004496"/>
    </source>
</evidence>
<keyword evidence="4" id="KW-0963">Cytoplasm</keyword>
<dbReference type="KEGG" id="som:SOMG_04508"/>
<evidence type="ECO:0000256" key="7">
    <source>
        <dbReference type="SAM" id="MobiDB-lite"/>
    </source>
</evidence>
<reference evidence="8 9" key="1">
    <citation type="journal article" date="2023" name="G3 (Bethesda)">
        <title>A high-quality reference genome for the fission yeast Schizosaccharomyces osmophilus.</title>
        <authorList>
            <person name="Jia G.S."/>
            <person name="Zhang W.C."/>
            <person name="Liang Y."/>
            <person name="Liu X.H."/>
            <person name="Rhind N."/>
            <person name="Pidoux A."/>
            <person name="Brysch-Herzberg M."/>
            <person name="Du L.L."/>
        </authorList>
    </citation>
    <scope>NUCLEOTIDE SEQUENCE [LARGE SCALE GENOMIC DNA]</scope>
    <source>
        <strain evidence="8 9">CBS 15793</strain>
    </source>
</reference>
<evidence type="ECO:0000256" key="3">
    <source>
        <dbReference type="ARBA" id="ARBA00022448"/>
    </source>
</evidence>
<dbReference type="Proteomes" id="UP001212411">
    <property type="component" value="Chromosome 3"/>
</dbReference>
<evidence type="ECO:0000256" key="6">
    <source>
        <dbReference type="ARBA" id="ARBA00023242"/>
    </source>
</evidence>
<evidence type="ECO:0000256" key="1">
    <source>
        <dbReference type="ARBA" id="ARBA00004123"/>
    </source>
</evidence>
<keyword evidence="9" id="KW-1185">Reference proteome</keyword>
<protein>
    <submittedName>
        <fullName evidence="8">Pre-ribosomal factor</fullName>
    </submittedName>
</protein>
<evidence type="ECO:0000313" key="8">
    <source>
        <dbReference type="EMBL" id="WBW75525.1"/>
    </source>
</evidence>
<gene>
    <name evidence="8" type="ORF">SOMG_04508</name>
</gene>
<accession>A0AAE9WG17</accession>
<dbReference type="InterPro" id="IPR022784">
    <property type="entry name" value="Ribosome_bgen_Alb1"/>
</dbReference>
<dbReference type="GO" id="GO:0005634">
    <property type="term" value="C:nucleus"/>
    <property type="evidence" value="ECO:0007669"/>
    <property type="project" value="UniProtKB-SubCell"/>
</dbReference>
<evidence type="ECO:0000256" key="4">
    <source>
        <dbReference type="ARBA" id="ARBA00022490"/>
    </source>
</evidence>
<dbReference type="RefSeq" id="XP_056039768.1">
    <property type="nucleotide sequence ID" value="XM_056183292.1"/>
</dbReference>
<keyword evidence="5" id="KW-0690">Ribosome biogenesis</keyword>
<dbReference type="EMBL" id="CP115613">
    <property type="protein sequence ID" value="WBW75525.1"/>
    <property type="molecule type" value="Genomic_DNA"/>
</dbReference>
<keyword evidence="3" id="KW-0813">Transport</keyword>
<dbReference type="Pfam" id="PF09135">
    <property type="entry name" value="Alb1"/>
    <property type="match status" value="1"/>
</dbReference>